<evidence type="ECO:0000313" key="1">
    <source>
        <dbReference type="EMBL" id="MCU6685681.1"/>
    </source>
</evidence>
<reference evidence="1 2" key="1">
    <citation type="journal article" date="2021" name="ISME Commun">
        <title>Automated analysis of genomic sequences facilitates high-throughput and comprehensive description of bacteria.</title>
        <authorList>
            <person name="Hitch T.C.A."/>
        </authorList>
    </citation>
    <scope>NUCLEOTIDE SEQUENCE [LARGE SCALE GENOMIC DNA]</scope>
    <source>
        <strain evidence="1 2">Sanger_03</strain>
    </source>
</reference>
<dbReference type="RefSeq" id="WP_158368327.1">
    <property type="nucleotide sequence ID" value="NZ_JAOQJU010000002.1"/>
</dbReference>
<organism evidence="1 2">
    <name type="scientific">Dorea acetigenes</name>
    <dbReference type="NCBI Taxonomy" id="2981787"/>
    <lineage>
        <taxon>Bacteria</taxon>
        <taxon>Bacillati</taxon>
        <taxon>Bacillota</taxon>
        <taxon>Clostridia</taxon>
        <taxon>Lachnospirales</taxon>
        <taxon>Lachnospiraceae</taxon>
        <taxon>Dorea</taxon>
    </lineage>
</organism>
<proteinExistence type="predicted"/>
<accession>A0ABT2RK29</accession>
<evidence type="ECO:0000313" key="2">
    <source>
        <dbReference type="Proteomes" id="UP001652431"/>
    </source>
</evidence>
<comment type="caution">
    <text evidence="1">The sequence shown here is derived from an EMBL/GenBank/DDBJ whole genome shotgun (WGS) entry which is preliminary data.</text>
</comment>
<sequence length="247" mass="28970">MFEFIAKMLSGEKNNDRQEEYAKSSEIPVINDIVCGRYRIRGKYPGTGRMRTVEVIAWEKETEQDIAKKAGLVEPYEVERIGMPIPTERQMEYAKNVGIFIPKDATKDDVSILLTRYEEHKSIKQPKAPTDILEILIKRMGIYIPSYAGLSEMNAYFRASMRTEEERYAYFAMKVYSQTTGKNYHFIHEANETEQERFKAFARKYKGNRSFVESYNRYDQEKITITGKIDKKLKAYEIANAFFYENL</sequence>
<dbReference type="EMBL" id="JAOQJU010000002">
    <property type="protein sequence ID" value="MCU6685681.1"/>
    <property type="molecule type" value="Genomic_DNA"/>
</dbReference>
<evidence type="ECO:0008006" key="3">
    <source>
        <dbReference type="Google" id="ProtNLM"/>
    </source>
</evidence>
<protein>
    <recommendedName>
        <fullName evidence="3">Large polyvalent protein associated domain-containing protein</fullName>
    </recommendedName>
</protein>
<dbReference type="Proteomes" id="UP001652431">
    <property type="component" value="Unassembled WGS sequence"/>
</dbReference>
<name>A0ABT2RK29_9FIRM</name>
<keyword evidence="2" id="KW-1185">Reference proteome</keyword>
<gene>
    <name evidence="1" type="ORF">OCV99_03755</name>
</gene>